<keyword evidence="1" id="KW-0805">Transcription regulation</keyword>
<dbReference type="InterPro" id="IPR000835">
    <property type="entry name" value="HTH_MarR-typ"/>
</dbReference>
<evidence type="ECO:0000313" key="5">
    <source>
        <dbReference type="EMBL" id="TII00290.1"/>
    </source>
</evidence>
<evidence type="ECO:0000313" key="7">
    <source>
        <dbReference type="Proteomes" id="UP000305165"/>
    </source>
</evidence>
<dbReference type="SUPFAM" id="SSF46785">
    <property type="entry name" value="Winged helix' DNA-binding domain"/>
    <property type="match status" value="1"/>
</dbReference>
<dbReference type="InterPro" id="IPR036388">
    <property type="entry name" value="WH-like_DNA-bd_sf"/>
</dbReference>
<evidence type="ECO:0000256" key="2">
    <source>
        <dbReference type="ARBA" id="ARBA00023125"/>
    </source>
</evidence>
<proteinExistence type="predicted"/>
<keyword evidence="2" id="KW-0238">DNA-binding</keyword>
<dbReference type="EMBL" id="SSXO01000001">
    <property type="protein sequence ID" value="TII00814.1"/>
    <property type="molecule type" value="Genomic_DNA"/>
</dbReference>
<dbReference type="OrthoDB" id="9799747at2"/>
<dbReference type="PROSITE" id="PS50995">
    <property type="entry name" value="HTH_MARR_2"/>
    <property type="match status" value="1"/>
</dbReference>
<feature type="domain" description="HTH marR-type" evidence="4">
    <location>
        <begin position="1"/>
        <end position="146"/>
    </location>
</feature>
<dbReference type="EMBL" id="SSXO01000002">
    <property type="protein sequence ID" value="TII00290.1"/>
    <property type="molecule type" value="Genomic_DNA"/>
</dbReference>
<protein>
    <submittedName>
        <fullName evidence="6">MarR family transcriptional regulator</fullName>
    </submittedName>
</protein>
<comment type="caution">
    <text evidence="6">The sequence shown here is derived from an EMBL/GenBank/DDBJ whole genome shotgun (WGS) entry which is preliminary data.</text>
</comment>
<reference evidence="6 7" key="1">
    <citation type="submission" date="2019-04" db="EMBL/GenBank/DDBJ databases">
        <title>Genome analysis of Streptococcus suis strain WUSS424.</title>
        <authorList>
            <person name="Chen H."/>
            <person name="Gao X."/>
            <person name="Wu Z."/>
        </authorList>
    </citation>
    <scope>NUCLEOTIDE SEQUENCE [LARGE SCALE GENOMIC DNA]</scope>
    <source>
        <strain evidence="6 7">WUSS424</strain>
    </source>
</reference>
<organism evidence="6 7">
    <name type="scientific">Streptococcus suis</name>
    <dbReference type="NCBI Taxonomy" id="1307"/>
    <lineage>
        <taxon>Bacteria</taxon>
        <taxon>Bacillati</taxon>
        <taxon>Bacillota</taxon>
        <taxon>Bacilli</taxon>
        <taxon>Lactobacillales</taxon>
        <taxon>Streptococcaceae</taxon>
        <taxon>Streptococcus</taxon>
    </lineage>
</organism>
<dbReference type="SMART" id="SM00347">
    <property type="entry name" value="HTH_MARR"/>
    <property type="match status" value="1"/>
</dbReference>
<dbReference type="PANTHER" id="PTHR42756">
    <property type="entry name" value="TRANSCRIPTIONAL REGULATOR, MARR"/>
    <property type="match status" value="1"/>
</dbReference>
<evidence type="ECO:0000313" key="6">
    <source>
        <dbReference type="EMBL" id="TII00814.1"/>
    </source>
</evidence>
<name>A0A4T2GQE9_STRSU</name>
<evidence type="ECO:0000259" key="4">
    <source>
        <dbReference type="PROSITE" id="PS50995"/>
    </source>
</evidence>
<dbReference type="AlphaFoldDB" id="A0A4T2GQE9"/>
<gene>
    <name evidence="6" type="ORF">FAJ39_00305</name>
    <name evidence="5" type="ORF">FAJ39_04285</name>
</gene>
<dbReference type="Proteomes" id="UP000305165">
    <property type="component" value="Unassembled WGS sequence"/>
</dbReference>
<evidence type="ECO:0000256" key="1">
    <source>
        <dbReference type="ARBA" id="ARBA00023015"/>
    </source>
</evidence>
<accession>A0A4T2GQE9</accession>
<keyword evidence="3" id="KW-0804">Transcription</keyword>
<sequence>MNRIEQALQENQEALHSLVVFRRAANAIVKQEVETIKKHNLTVCQFGVLEALYNKGDLRIQDLIDKLLSTSGNMTVVIRNMIRDGYVVKVPDTKDRRSFLVGLTPLGRERIEAILPEHYENIGKIFSVISPEEQVILADILKNFKNLK</sequence>
<dbReference type="Gene3D" id="1.10.10.10">
    <property type="entry name" value="Winged helix-like DNA-binding domain superfamily/Winged helix DNA-binding domain"/>
    <property type="match status" value="1"/>
</dbReference>
<dbReference type="GO" id="GO:0003700">
    <property type="term" value="F:DNA-binding transcription factor activity"/>
    <property type="evidence" value="ECO:0007669"/>
    <property type="project" value="InterPro"/>
</dbReference>
<evidence type="ECO:0000256" key="3">
    <source>
        <dbReference type="ARBA" id="ARBA00023163"/>
    </source>
</evidence>
<dbReference type="PANTHER" id="PTHR42756:SF1">
    <property type="entry name" value="TRANSCRIPTIONAL REPRESSOR OF EMRAB OPERON"/>
    <property type="match status" value="1"/>
</dbReference>
<dbReference type="Pfam" id="PF01047">
    <property type="entry name" value="MarR"/>
    <property type="match status" value="1"/>
</dbReference>
<dbReference type="InterPro" id="IPR036390">
    <property type="entry name" value="WH_DNA-bd_sf"/>
</dbReference>
<dbReference type="GO" id="GO:0003677">
    <property type="term" value="F:DNA binding"/>
    <property type="evidence" value="ECO:0007669"/>
    <property type="project" value="UniProtKB-KW"/>
</dbReference>